<dbReference type="InterPro" id="IPR003961">
    <property type="entry name" value="FN3_dom"/>
</dbReference>
<dbReference type="InterPro" id="IPR013783">
    <property type="entry name" value="Ig-like_fold"/>
</dbReference>
<dbReference type="OrthoDB" id="5988169at2759"/>
<dbReference type="AlphaFoldDB" id="A0A7I4Y6Z2"/>
<dbReference type="SUPFAM" id="SSF49265">
    <property type="entry name" value="Fibronectin type III"/>
    <property type="match status" value="1"/>
</dbReference>
<dbReference type="PROSITE" id="PS50853">
    <property type="entry name" value="FN3"/>
    <property type="match status" value="1"/>
</dbReference>
<evidence type="ECO:0000259" key="4">
    <source>
        <dbReference type="PROSITE" id="PS50853"/>
    </source>
</evidence>
<feature type="signal peptide" evidence="3">
    <location>
        <begin position="1"/>
        <end position="24"/>
    </location>
</feature>
<keyword evidence="2" id="KW-1133">Transmembrane helix</keyword>
<proteinExistence type="predicted"/>
<organism evidence="5 6">
    <name type="scientific">Haemonchus contortus</name>
    <name type="common">Barber pole worm</name>
    <dbReference type="NCBI Taxonomy" id="6289"/>
    <lineage>
        <taxon>Eukaryota</taxon>
        <taxon>Metazoa</taxon>
        <taxon>Ecdysozoa</taxon>
        <taxon>Nematoda</taxon>
        <taxon>Chromadorea</taxon>
        <taxon>Rhabditida</taxon>
        <taxon>Rhabditina</taxon>
        <taxon>Rhabditomorpha</taxon>
        <taxon>Strongyloidea</taxon>
        <taxon>Trichostrongylidae</taxon>
        <taxon>Haemonchus</taxon>
    </lineage>
</organism>
<protein>
    <submittedName>
        <fullName evidence="6">Fibronectin type-III domain-containing protein</fullName>
    </submittedName>
</protein>
<reference evidence="6" key="1">
    <citation type="submission" date="2020-12" db="UniProtKB">
        <authorList>
            <consortium name="WormBaseParasite"/>
        </authorList>
    </citation>
    <scope>IDENTIFICATION</scope>
    <source>
        <strain evidence="6">MHco3</strain>
    </source>
</reference>
<evidence type="ECO:0000313" key="5">
    <source>
        <dbReference type="Proteomes" id="UP000025227"/>
    </source>
</evidence>
<sequence length="594" mass="68507">MRFGSPGTTLTVLTVIVISVGCVGDEDDDEELLPTTITEPFIRTTKTTTTTATTTRTTTTTTTTTEKIFPVVDWLIVEPDQAGRYLSALDITWNSNVWDLSEYSYVLEIRLNDTEENDWKRMLITGKCCHAKYYHTGQSRTAKLRLAVLTLDEGEEERVTEYTESAEFFLPKFHKSSIDLTAPYEELQLLHVAWKIPCGQMSSKYVLKYRLINSDEWSYSEELSENTLHSTIPRKTPDEYIIQLFAYDEDDELDHHTEPLFYKFKTDLSSLEENLLVLKAVGPKTVEVDVAFEESIRSDPKEFHFYYGPHYLPASEKITFDSTEKQLPIRVELLEYFELYLFQLTMEVLGNNSKVVWTNPAAFFTGEFIPTKVEQLKAELLTSKLERPTVELSSEYAAVRVKWEPPKRKNGLLKEYRIRWKTSDSQHSLFAVEKCGQFYDMILYSPNTSYEIFVSAKTSKGYGREERVNFITGSPPDWVHRVAEMTETSMTEITTTKQQTTASTPKTTPPLIRRNFVAKRRKDIGVEYGSLSHARIYTVISTFLLFVITIYYMKKIYTYLQRTRERGATGKATQQKPDSKRRKKAPTNGSQESK</sequence>
<dbReference type="Proteomes" id="UP000025227">
    <property type="component" value="Unplaced"/>
</dbReference>
<dbReference type="CDD" id="cd00063">
    <property type="entry name" value="FN3"/>
    <property type="match status" value="1"/>
</dbReference>
<feature type="region of interest" description="Disordered" evidence="1">
    <location>
        <begin position="566"/>
        <end position="594"/>
    </location>
</feature>
<dbReference type="InterPro" id="IPR036116">
    <property type="entry name" value="FN3_sf"/>
</dbReference>
<keyword evidence="3" id="KW-0732">Signal</keyword>
<dbReference type="Gene3D" id="2.60.40.10">
    <property type="entry name" value="Immunoglobulins"/>
    <property type="match status" value="1"/>
</dbReference>
<evidence type="ECO:0000256" key="1">
    <source>
        <dbReference type="SAM" id="MobiDB-lite"/>
    </source>
</evidence>
<keyword evidence="2" id="KW-0812">Transmembrane</keyword>
<dbReference type="PROSITE" id="PS51257">
    <property type="entry name" value="PROKAR_LIPOPROTEIN"/>
    <property type="match status" value="1"/>
</dbReference>
<name>A0A7I4Y6Z2_HAECO</name>
<evidence type="ECO:0000256" key="3">
    <source>
        <dbReference type="SAM" id="SignalP"/>
    </source>
</evidence>
<keyword evidence="2" id="KW-0472">Membrane</keyword>
<feature type="chain" id="PRO_5029640888" evidence="3">
    <location>
        <begin position="25"/>
        <end position="594"/>
    </location>
</feature>
<dbReference type="WBParaSite" id="HCON_00059605-00001">
    <property type="protein sequence ID" value="HCON_00059605-00001"/>
    <property type="gene ID" value="HCON_00059605"/>
</dbReference>
<accession>A0A7I4Y6Z2</accession>
<feature type="transmembrane region" description="Helical" evidence="2">
    <location>
        <begin position="536"/>
        <end position="553"/>
    </location>
</feature>
<evidence type="ECO:0000313" key="6">
    <source>
        <dbReference type="WBParaSite" id="HCON_00059605-00001"/>
    </source>
</evidence>
<feature type="domain" description="Fibronectin type-III" evidence="4">
    <location>
        <begin position="384"/>
        <end position="477"/>
    </location>
</feature>
<keyword evidence="5" id="KW-1185">Reference proteome</keyword>
<evidence type="ECO:0000256" key="2">
    <source>
        <dbReference type="SAM" id="Phobius"/>
    </source>
</evidence>